<keyword evidence="3" id="KW-1185">Reference proteome</keyword>
<evidence type="ECO:0000259" key="1">
    <source>
        <dbReference type="Pfam" id="PF03644"/>
    </source>
</evidence>
<dbReference type="PANTHER" id="PTHR13246">
    <property type="entry name" value="ENDO BETA N-ACETYLGLUCOSAMINIDASE"/>
    <property type="match status" value="1"/>
</dbReference>
<gene>
    <name evidence="2" type="ORF">CVLEPA_LOCUS23093</name>
</gene>
<comment type="caution">
    <text evidence="2">The sequence shown here is derived from an EMBL/GenBank/DDBJ whole genome shotgun (WGS) entry which is preliminary data.</text>
</comment>
<sequence>MKELLAWKSDNPDDCGQKFSVASIPHLPKVNKESKTKTLVCHDMMGGYISDRFVQGVNGQAATGYNMRYWSNVDIFVYFSHHFVTIPPVGWINAAHKNGVTILGTFITEGEDGFLRCKYMLSSTVIWKATADKLIEVATYYGFDGWLINIENEINTEKVSDLIEFIGYLTAGMHEVDKNSLVIWYDSIVRNGTLNWQNELNHKNRAFYEACDGIFLNYLWKEENLERTRQQAHILNQVYVGIDVFGRGVYGGGGYNSAAALAKIRKFGLSAAIFAPGWVYEELGHEHFGQNHHHFWDLLKHLCESRDLDGKRGIATRFNPGCGINGENKSAEFTKKSKTWYHLNSQDTLPSCLLNNNFSLIETFSGFSLTVSPLVNKQDQSSTLVIFSTELYSEDNQIVVTTDEASKKSTFVMTTSLGPCVLKHQFADYGFAVKTITQNNMVHMCVSNETSFVVNAISVQQTESYQAISLLQMIPGSLPPQSDVIATVVLCSEVEWLKSQSSRKNFLFSCTLVFNNIPEGTCSTEVSYLLGNRQNAQPSSCMLSSLGIASVSRYRVHQLEVPNPQYGGPDCFIVFHASHLNALGQLVGKGQLKLTYCENS</sequence>
<evidence type="ECO:0000313" key="2">
    <source>
        <dbReference type="EMBL" id="CAK8690478.1"/>
    </source>
</evidence>
<dbReference type="CDD" id="cd06547">
    <property type="entry name" value="GH85_ENGase"/>
    <property type="match status" value="1"/>
</dbReference>
<feature type="domain" description="Cytosolic endo-beta-N-acetylglucosaminidase TIM barrel" evidence="1">
    <location>
        <begin position="51"/>
        <end position="323"/>
    </location>
</feature>
<dbReference type="InterPro" id="IPR005201">
    <property type="entry name" value="TIM_ENGase"/>
</dbReference>
<dbReference type="InterPro" id="IPR032979">
    <property type="entry name" value="ENGase"/>
</dbReference>
<dbReference type="Proteomes" id="UP001642483">
    <property type="component" value="Unassembled WGS sequence"/>
</dbReference>
<dbReference type="Gene3D" id="3.20.20.80">
    <property type="entry name" value="Glycosidases"/>
    <property type="match status" value="1"/>
</dbReference>
<accession>A0ABP0GGC7</accession>
<dbReference type="EMBL" id="CAWYQH010000119">
    <property type="protein sequence ID" value="CAK8690478.1"/>
    <property type="molecule type" value="Genomic_DNA"/>
</dbReference>
<evidence type="ECO:0000313" key="3">
    <source>
        <dbReference type="Proteomes" id="UP001642483"/>
    </source>
</evidence>
<dbReference type="Pfam" id="PF03644">
    <property type="entry name" value="Glyco_hydro_85"/>
    <property type="match status" value="1"/>
</dbReference>
<reference evidence="2 3" key="1">
    <citation type="submission" date="2024-02" db="EMBL/GenBank/DDBJ databases">
        <authorList>
            <person name="Daric V."/>
            <person name="Darras S."/>
        </authorList>
    </citation>
    <scope>NUCLEOTIDE SEQUENCE [LARGE SCALE GENOMIC DNA]</scope>
</reference>
<organism evidence="2 3">
    <name type="scientific">Clavelina lepadiformis</name>
    <name type="common">Light-bulb sea squirt</name>
    <name type="synonym">Ascidia lepadiformis</name>
    <dbReference type="NCBI Taxonomy" id="159417"/>
    <lineage>
        <taxon>Eukaryota</taxon>
        <taxon>Metazoa</taxon>
        <taxon>Chordata</taxon>
        <taxon>Tunicata</taxon>
        <taxon>Ascidiacea</taxon>
        <taxon>Aplousobranchia</taxon>
        <taxon>Clavelinidae</taxon>
        <taxon>Clavelina</taxon>
    </lineage>
</organism>
<name>A0ABP0GGC7_CLALP</name>
<proteinExistence type="predicted"/>
<protein>
    <recommendedName>
        <fullName evidence="1">Cytosolic endo-beta-N-acetylglucosaminidase TIM barrel domain-containing protein</fullName>
    </recommendedName>
</protein>
<dbReference type="PANTHER" id="PTHR13246:SF1">
    <property type="entry name" value="CYTOSOLIC ENDO-BETA-N-ACETYLGLUCOSAMINIDASE"/>
    <property type="match status" value="1"/>
</dbReference>